<evidence type="ECO:0000313" key="3">
    <source>
        <dbReference type="EMBL" id="KAF8821633.1"/>
    </source>
</evidence>
<dbReference type="InterPro" id="IPR006689">
    <property type="entry name" value="Small_GTPase_ARF/SAR"/>
</dbReference>
<dbReference type="PANTHER" id="PTHR11711">
    <property type="entry name" value="ADP RIBOSYLATION FACTOR-RELATED"/>
    <property type="match status" value="1"/>
</dbReference>
<dbReference type="Pfam" id="PF00025">
    <property type="entry name" value="Arf"/>
    <property type="match status" value="1"/>
</dbReference>
<dbReference type="InterPro" id="IPR024156">
    <property type="entry name" value="Small_GTPase_ARF"/>
</dbReference>
<evidence type="ECO:0000256" key="1">
    <source>
        <dbReference type="ARBA" id="ARBA00022741"/>
    </source>
</evidence>
<keyword evidence="1" id="KW-0547">Nucleotide-binding</keyword>
<protein>
    <submittedName>
        <fullName evidence="3">ADP-ribosylation factor</fullName>
    </submittedName>
</protein>
<dbReference type="InterPro" id="IPR027417">
    <property type="entry name" value="P-loop_NTPase"/>
</dbReference>
<dbReference type="Gene3D" id="3.40.50.300">
    <property type="entry name" value="P-loop containing nucleotide triphosphate hydrolases"/>
    <property type="match status" value="1"/>
</dbReference>
<gene>
    <name evidence="3" type="ORF">IE077_001790</name>
</gene>
<proteinExistence type="predicted"/>
<keyword evidence="2" id="KW-0342">GTP-binding</keyword>
<sequence length="200" mass="23027">NTKRRKNGILADTNQYHPHIFFCGPKSSGKTTLLYKTIIPDWMDITKYMCPSTGFHYEEFYRNGSLIGCWDVSGNEGVENCWASFYRTVKMSGIVYVINTLNNQAEYIRKVKTQLIFLCTDGALRDACIAAILNTFDSRSVTDEYTFAYTKHLHDVKEISKDKLRWYVVNVKNGQSDAEWCKALDFLLEFSNKTCCSTIQ</sequence>
<name>A0ABQ7JC66_9APIC</name>
<organism evidence="3 4">
    <name type="scientific">Cardiosporidium cionae</name>
    <dbReference type="NCBI Taxonomy" id="476202"/>
    <lineage>
        <taxon>Eukaryota</taxon>
        <taxon>Sar</taxon>
        <taxon>Alveolata</taxon>
        <taxon>Apicomplexa</taxon>
        <taxon>Aconoidasida</taxon>
        <taxon>Nephromycida</taxon>
        <taxon>Cardiosporidium</taxon>
    </lineage>
</organism>
<accession>A0ABQ7JC66</accession>
<keyword evidence="4" id="KW-1185">Reference proteome</keyword>
<dbReference type="Proteomes" id="UP000823046">
    <property type="component" value="Unassembled WGS sequence"/>
</dbReference>
<dbReference type="EMBL" id="JADAQX010000152">
    <property type="protein sequence ID" value="KAF8821633.1"/>
    <property type="molecule type" value="Genomic_DNA"/>
</dbReference>
<feature type="non-terminal residue" evidence="3">
    <location>
        <position position="1"/>
    </location>
</feature>
<evidence type="ECO:0000256" key="2">
    <source>
        <dbReference type="ARBA" id="ARBA00023134"/>
    </source>
</evidence>
<comment type="caution">
    <text evidence="3">The sequence shown here is derived from an EMBL/GenBank/DDBJ whole genome shotgun (WGS) entry which is preliminary data.</text>
</comment>
<dbReference type="SUPFAM" id="SSF52540">
    <property type="entry name" value="P-loop containing nucleoside triphosphate hydrolases"/>
    <property type="match status" value="1"/>
</dbReference>
<evidence type="ECO:0000313" key="4">
    <source>
        <dbReference type="Proteomes" id="UP000823046"/>
    </source>
</evidence>
<reference evidence="3 4" key="1">
    <citation type="journal article" date="2020" name="bioRxiv">
        <title>Metabolic contributions of an alphaproteobacterial endosymbiont in the apicomplexan Cardiosporidium cionae.</title>
        <authorList>
            <person name="Hunter E.S."/>
            <person name="Paight C.J."/>
            <person name="Lane C.E."/>
        </authorList>
    </citation>
    <scope>NUCLEOTIDE SEQUENCE [LARGE SCALE GENOMIC DNA]</scope>
    <source>
        <strain evidence="3">ESH_2018</strain>
    </source>
</reference>